<feature type="transmembrane region" description="Helical" evidence="1">
    <location>
        <begin position="46"/>
        <end position="66"/>
    </location>
</feature>
<keyword evidence="1" id="KW-0812">Transmembrane</keyword>
<evidence type="ECO:0000256" key="1">
    <source>
        <dbReference type="SAM" id="Phobius"/>
    </source>
</evidence>
<evidence type="ECO:0000313" key="2">
    <source>
        <dbReference type="EMBL" id="QOV23329.1"/>
    </source>
</evidence>
<keyword evidence="1" id="KW-1133">Transmembrane helix</keyword>
<reference evidence="3" key="1">
    <citation type="submission" date="2020-10" db="EMBL/GenBank/DDBJ databases">
        <title>Genome-based taxonomic classification of the species Anabaenopsis elenkinii.</title>
        <authorList>
            <person name="Delbaje E."/>
            <person name="Andreote A.P.D."/>
            <person name="Pellegrinetti T.A."/>
            <person name="Cruz R.B."/>
            <person name="Branco L.H.Z."/>
            <person name="Fiore M.F."/>
        </authorList>
    </citation>
    <scope>NUCLEOTIDE SEQUENCE [LARGE SCALE GENOMIC DNA]</scope>
    <source>
        <strain evidence="3">CCIBt3563</strain>
    </source>
</reference>
<dbReference type="EMBL" id="CP063311">
    <property type="protein sequence ID" value="QOV23329.1"/>
    <property type="molecule type" value="Genomic_DNA"/>
</dbReference>
<keyword evidence="1" id="KW-0472">Membrane</keyword>
<dbReference type="KEGG" id="aee:IM676_03120"/>
<dbReference type="AlphaFoldDB" id="A0A7S6REA4"/>
<gene>
    <name evidence="2" type="ORF">IM676_03120</name>
</gene>
<accession>A0A7S6REA4</accession>
<proteinExistence type="predicted"/>
<organism evidence="2 3">
    <name type="scientific">Anabaenopsis elenkinii CCIBt3563</name>
    <dbReference type="NCBI Taxonomy" id="2779889"/>
    <lineage>
        <taxon>Bacteria</taxon>
        <taxon>Bacillati</taxon>
        <taxon>Cyanobacteriota</taxon>
        <taxon>Cyanophyceae</taxon>
        <taxon>Nostocales</taxon>
        <taxon>Nodulariaceae</taxon>
        <taxon>Anabaenopsis</taxon>
    </lineage>
</organism>
<sequence>MIIEPVWIDSERIRLTLDSGTPGQTFWVERAALRVHHQAINWKQSIFKTFILTLAIVMPSSCFYRIRNWYSNQRNKRNRNR</sequence>
<evidence type="ECO:0000313" key="3">
    <source>
        <dbReference type="Proteomes" id="UP000593846"/>
    </source>
</evidence>
<keyword evidence="3" id="KW-1185">Reference proteome</keyword>
<dbReference type="Proteomes" id="UP000593846">
    <property type="component" value="Chromosome"/>
</dbReference>
<name>A0A7S6REA4_9CYAN</name>
<protein>
    <submittedName>
        <fullName evidence="2">Uncharacterized protein</fullName>
    </submittedName>
</protein>